<protein>
    <recommendedName>
        <fullName evidence="2 5">Cell shape-determining protein MreC</fullName>
    </recommendedName>
    <alternativeName>
        <fullName evidence="4 5">Cell shape protein MreC</fullName>
    </alternativeName>
</protein>
<accession>A0AAU9EK22</accession>
<dbReference type="Proteomes" id="UP001321786">
    <property type="component" value="Chromosome"/>
</dbReference>
<gene>
    <name evidence="7" type="primary">mreC</name>
    <name evidence="7" type="ORF">HLPR_22590</name>
</gene>
<keyword evidence="8" id="KW-1185">Reference proteome</keyword>
<comment type="function">
    <text evidence="5">Involved in formation and maintenance of cell shape.</text>
</comment>
<dbReference type="KEGG" id="hprf:HLPR_22590"/>
<evidence type="ECO:0000256" key="2">
    <source>
        <dbReference type="ARBA" id="ARBA00013855"/>
    </source>
</evidence>
<evidence type="ECO:0000256" key="3">
    <source>
        <dbReference type="ARBA" id="ARBA00022960"/>
    </source>
</evidence>
<dbReference type="EMBL" id="AP028654">
    <property type="protein sequence ID" value="BEP29928.1"/>
    <property type="molecule type" value="Genomic_DNA"/>
</dbReference>
<dbReference type="PANTHER" id="PTHR34138:SF1">
    <property type="entry name" value="CELL SHAPE-DETERMINING PROTEIN MREC"/>
    <property type="match status" value="1"/>
</dbReference>
<dbReference type="Pfam" id="PF04085">
    <property type="entry name" value="MreC"/>
    <property type="match status" value="1"/>
</dbReference>
<organism evidence="7 8">
    <name type="scientific">Helicovermis profundi</name>
    <dbReference type="NCBI Taxonomy" id="3065157"/>
    <lineage>
        <taxon>Bacteria</taxon>
        <taxon>Bacillati</taxon>
        <taxon>Bacillota</taxon>
        <taxon>Clostridia</taxon>
        <taxon>Helicovermis</taxon>
    </lineage>
</organism>
<feature type="domain" description="Rod shape-determining protein MreC beta-barrel core" evidence="6">
    <location>
        <begin position="125"/>
        <end position="271"/>
    </location>
</feature>
<dbReference type="PIRSF" id="PIRSF038471">
    <property type="entry name" value="MreC"/>
    <property type="match status" value="1"/>
</dbReference>
<evidence type="ECO:0000313" key="8">
    <source>
        <dbReference type="Proteomes" id="UP001321786"/>
    </source>
</evidence>
<reference evidence="7 8" key="1">
    <citation type="submission" date="2023-08" db="EMBL/GenBank/DDBJ databases">
        <title>Helicovermis profunda gen. nov., sp. nov., a novel mesophilic, fermentative bacterium within the Bacillota from a deep-sea hydrothermal vent chimney.</title>
        <authorList>
            <person name="Miyazaki U."/>
            <person name="Mizutani D."/>
            <person name="Hashimoto Y."/>
            <person name="Tame A."/>
            <person name="Sawayama S."/>
            <person name="Miyazaki J."/>
            <person name="Takai K."/>
            <person name="Nakagawa S."/>
        </authorList>
    </citation>
    <scope>NUCLEOTIDE SEQUENCE [LARGE SCALE GENOMIC DNA]</scope>
    <source>
        <strain evidence="7 8">S502</strain>
    </source>
</reference>
<dbReference type="RefSeq" id="WP_338535538.1">
    <property type="nucleotide sequence ID" value="NZ_AP028654.1"/>
</dbReference>
<dbReference type="AlphaFoldDB" id="A0AAU9EK22"/>
<dbReference type="Gene3D" id="2.40.10.340">
    <property type="entry name" value="Rod shape-determining protein MreC, domain 1"/>
    <property type="match status" value="1"/>
</dbReference>
<dbReference type="Gene3D" id="2.40.10.350">
    <property type="entry name" value="Rod shape-determining protein MreC, domain 2"/>
    <property type="match status" value="1"/>
</dbReference>
<dbReference type="GO" id="GO:0008360">
    <property type="term" value="P:regulation of cell shape"/>
    <property type="evidence" value="ECO:0007669"/>
    <property type="project" value="UniProtKB-KW"/>
</dbReference>
<name>A0AAU9EK22_9FIRM</name>
<evidence type="ECO:0000256" key="1">
    <source>
        <dbReference type="ARBA" id="ARBA00009369"/>
    </source>
</evidence>
<dbReference type="NCBIfam" id="TIGR00219">
    <property type="entry name" value="mreC"/>
    <property type="match status" value="1"/>
</dbReference>
<proteinExistence type="inferred from homology"/>
<dbReference type="InterPro" id="IPR042177">
    <property type="entry name" value="Cell/Rod_1"/>
</dbReference>
<evidence type="ECO:0000259" key="6">
    <source>
        <dbReference type="Pfam" id="PF04085"/>
    </source>
</evidence>
<evidence type="ECO:0000256" key="4">
    <source>
        <dbReference type="ARBA" id="ARBA00032089"/>
    </source>
</evidence>
<dbReference type="InterPro" id="IPR042175">
    <property type="entry name" value="Cell/Rod_MreC_2"/>
</dbReference>
<dbReference type="PANTHER" id="PTHR34138">
    <property type="entry name" value="CELL SHAPE-DETERMINING PROTEIN MREC"/>
    <property type="match status" value="1"/>
</dbReference>
<comment type="similarity">
    <text evidence="1 5">Belongs to the MreC family.</text>
</comment>
<dbReference type="GO" id="GO:0005886">
    <property type="term" value="C:plasma membrane"/>
    <property type="evidence" value="ECO:0007669"/>
    <property type="project" value="TreeGrafter"/>
</dbReference>
<dbReference type="InterPro" id="IPR007221">
    <property type="entry name" value="MreC"/>
</dbReference>
<dbReference type="InterPro" id="IPR055342">
    <property type="entry name" value="MreC_beta-barrel_core"/>
</dbReference>
<evidence type="ECO:0000256" key="5">
    <source>
        <dbReference type="PIRNR" id="PIRNR038471"/>
    </source>
</evidence>
<sequence length="282" mass="31805">MNEYSKWKKWFIIILGIILLFFMGISAGGRSRISIFENIAGVIITPIQKVLYTSSEYISSKVNPILNVWKTMDENKMLLEENSKMKEELIKVTLDKKEYGELKDLSKTLNYINKTKIDNFVSANITAKDSGNWYNMFTIDVGENDGVTKNSTVINGKGLVGLVYDVGSNWSKVVTIIDNKSSIGFESLKVKSSFDGILSGTYNYNLIGNLFDPKAKVEFGDKIITSGLGIYPKGILIGYVDKINTNKDNLLIEVKVKPTVNFKKINKVIVLPYDKERTYDEK</sequence>
<keyword evidence="3 5" id="KW-0133">Cell shape</keyword>
<evidence type="ECO:0000313" key="7">
    <source>
        <dbReference type="EMBL" id="BEP29928.1"/>
    </source>
</evidence>